<evidence type="ECO:0000313" key="8">
    <source>
        <dbReference type="Proteomes" id="UP000542210"/>
    </source>
</evidence>
<dbReference type="Pfam" id="PF13385">
    <property type="entry name" value="Laminin_G_3"/>
    <property type="match status" value="2"/>
</dbReference>
<organism evidence="7 8">
    <name type="scientific">Sphaerisporangium siamense</name>
    <dbReference type="NCBI Taxonomy" id="795645"/>
    <lineage>
        <taxon>Bacteria</taxon>
        <taxon>Bacillati</taxon>
        <taxon>Actinomycetota</taxon>
        <taxon>Actinomycetes</taxon>
        <taxon>Streptosporangiales</taxon>
        <taxon>Streptosporangiaceae</taxon>
        <taxon>Sphaerisporangium</taxon>
    </lineage>
</organism>
<feature type="domain" description="LamG-like jellyroll fold" evidence="6">
    <location>
        <begin position="761"/>
        <end position="902"/>
    </location>
</feature>
<dbReference type="SUPFAM" id="SSF49899">
    <property type="entry name" value="Concanavalin A-like lectins/glucanases"/>
    <property type="match status" value="2"/>
</dbReference>
<dbReference type="GO" id="GO:0006955">
    <property type="term" value="P:immune response"/>
    <property type="evidence" value="ECO:0007669"/>
    <property type="project" value="InterPro"/>
</dbReference>
<evidence type="ECO:0000259" key="6">
    <source>
        <dbReference type="SMART" id="SM00560"/>
    </source>
</evidence>
<evidence type="ECO:0000256" key="1">
    <source>
        <dbReference type="ARBA" id="ARBA00022729"/>
    </source>
</evidence>
<protein>
    <recommendedName>
        <fullName evidence="6">LamG-like jellyroll fold domain-containing protein</fullName>
    </recommendedName>
</protein>
<dbReference type="GO" id="GO:0000272">
    <property type="term" value="P:polysaccharide catabolic process"/>
    <property type="evidence" value="ECO:0007669"/>
    <property type="project" value="UniProtKB-KW"/>
</dbReference>
<dbReference type="Gene3D" id="2.60.40.10">
    <property type="entry name" value="Immunoglobulins"/>
    <property type="match status" value="1"/>
</dbReference>
<evidence type="ECO:0000256" key="3">
    <source>
        <dbReference type="ARBA" id="ARBA00023295"/>
    </source>
</evidence>
<feature type="signal peptide" evidence="5">
    <location>
        <begin position="1"/>
        <end position="23"/>
    </location>
</feature>
<keyword evidence="4" id="KW-0119">Carbohydrate metabolism</keyword>
<dbReference type="InterPro" id="IPR003961">
    <property type="entry name" value="FN3_dom"/>
</dbReference>
<dbReference type="InterPro" id="IPR042837">
    <property type="entry name" value="PTX3"/>
</dbReference>
<dbReference type="InterPro" id="IPR006558">
    <property type="entry name" value="LamG-like"/>
</dbReference>
<evidence type="ECO:0000256" key="2">
    <source>
        <dbReference type="ARBA" id="ARBA00023157"/>
    </source>
</evidence>
<keyword evidence="2" id="KW-1015">Disulfide bond</keyword>
<evidence type="ECO:0000256" key="4">
    <source>
        <dbReference type="ARBA" id="ARBA00023326"/>
    </source>
</evidence>
<dbReference type="PROSITE" id="PS51257">
    <property type="entry name" value="PROKAR_LIPOPROTEIN"/>
    <property type="match status" value="1"/>
</dbReference>
<accession>A0A7W7GAZ1</accession>
<dbReference type="GO" id="GO:0016798">
    <property type="term" value="F:hydrolase activity, acting on glycosyl bonds"/>
    <property type="evidence" value="ECO:0007669"/>
    <property type="project" value="UniProtKB-KW"/>
</dbReference>
<gene>
    <name evidence="7" type="ORF">BJ982_002025</name>
</gene>
<dbReference type="SUPFAM" id="SSF49265">
    <property type="entry name" value="Fibronectin type III"/>
    <property type="match status" value="1"/>
</dbReference>
<dbReference type="InterPro" id="IPR013783">
    <property type="entry name" value="Ig-like_fold"/>
</dbReference>
<dbReference type="Gene3D" id="2.60.120.200">
    <property type="match status" value="2"/>
</dbReference>
<dbReference type="PANTHER" id="PTHR46943">
    <property type="entry name" value="PENTRAXIN-RELATED PROTEIN PTX3"/>
    <property type="match status" value="1"/>
</dbReference>
<keyword evidence="3" id="KW-0326">Glycosidase</keyword>
<keyword evidence="4" id="KW-0624">Polysaccharide degradation</keyword>
<dbReference type="InterPro" id="IPR036116">
    <property type="entry name" value="FN3_sf"/>
</dbReference>
<dbReference type="PANTHER" id="PTHR46943:SF1">
    <property type="entry name" value="PENTRAXIN-RELATED PROTEIN PTX3"/>
    <property type="match status" value="1"/>
</dbReference>
<keyword evidence="8" id="KW-1185">Reference proteome</keyword>
<evidence type="ECO:0000313" key="7">
    <source>
        <dbReference type="EMBL" id="MBB4700481.1"/>
    </source>
</evidence>
<dbReference type="NCBIfam" id="NF033679">
    <property type="entry name" value="DNRLRE_dom"/>
    <property type="match status" value="1"/>
</dbReference>
<dbReference type="InterPro" id="IPR013320">
    <property type="entry name" value="ConA-like_dom_sf"/>
</dbReference>
<dbReference type="AlphaFoldDB" id="A0A7W7GAZ1"/>
<sequence>MRRRTRRGLPAVVLSLMAGCLVAVPMTTTPVRAETPDVPAQTEQQALDRARGTKRQVEVLSLRTETRQVFANPDGSFTSQTSALPERVRRGGGWADVDPSLVFAADGSVRTVATPLELTFSGGGTAPVAAIGDGGRSVAMTWPRRLPKPSLARDTATYAEVLPGVDLKLTASVLGFSEVLVVKSRQAAADPALSKLAFGMRAKGLSVRKTASGGLSAVTTSGAEVFHAPAPRMWDSSGAPAAAAMAKTGPPAEGRQAVMGVDLAGDRLVITPDQNLLTSPGTTYPVYIDPQWSGSKMAWTYVDKAYPSQEYWNSSHMAEAGYYGSGVKRSYFRMDSDNINGKHILKATFRINQIKSWGCTSDPQAVQLWLTGGISTSTNWSRQPSWSEYQDSVSSDAGYSSSCPDKGVEFNVTSAIVRAAKSGWPNTTFGLKDYNDTSGSVWGWKGFSNAPKLVIDYNTPPAAPSGIGTYPATPCVTGAARPAVNAGDAANPLQLKAKIYDPDKANDGVRAEFVLNHYNTATGAWDDVTATMPGGGKTAYKSTTAATDHSVKLAGLLTGHSYSYRVKAYDGTDSSAWSKWCEFTVDTIDPATLPKVTSLDYPADTPDDWQGSVGWAGAFTLAPGDGESDVTAFRWALDDPSLATPATQVTIPAGQTTVNVRLAPRHDWLNALYVYPVDRAGNVGNTPAVYGFYVNAGFGPEGHWRLDETSGTTAADSGATAHPATIGGGATWAGARVAGGLRLDGGTGYAGTSGPVVHTDRSMSVSAWVLLRDKSKNSTVVSQNAVRGTGFQLYYASYSKRWVFSKFDADVDDKVTVLAMSDAEVTADIWTHLTGVYDAPRRQLRLYVNGILQSKTGAYPYQPWDATGPLQIGRVLWHGTYIENFAGDIDDMKIWKRELSDDPRTVNDPALGDEIAAMAKQPPIQRGWWAFEEGAGTTAANTTDSRWPAALTGGATWSGDGFDGGGVLRLNGTTAYAATPSAPLRTDHSYAVTAWVRLSGDDTCVLPDRAMTVLAQDGGIYSSFYLGYRLLAENGVVVPRWSFSITAIPDATTGALTHTTSAERVDCSALNTWTHLAGVYDEQSKQIRLYVNGQLNDQRAVTGSWAAGAMQIGRARYRSASVDYFGGDIDDVRAYTGTLTDRQVLNIAMNLPIDS</sequence>
<keyword evidence="1 5" id="KW-0732">Signal</keyword>
<comment type="caution">
    <text evidence="7">The sequence shown here is derived from an EMBL/GenBank/DDBJ whole genome shotgun (WGS) entry which is preliminary data.</text>
</comment>
<keyword evidence="3" id="KW-0378">Hydrolase</keyword>
<dbReference type="SMART" id="SM00560">
    <property type="entry name" value="LamGL"/>
    <property type="match status" value="2"/>
</dbReference>
<reference evidence="7 8" key="1">
    <citation type="submission" date="2020-08" db="EMBL/GenBank/DDBJ databases">
        <title>Sequencing the genomes of 1000 actinobacteria strains.</title>
        <authorList>
            <person name="Klenk H.-P."/>
        </authorList>
    </citation>
    <scope>NUCLEOTIDE SEQUENCE [LARGE SCALE GENOMIC DNA]</scope>
    <source>
        <strain evidence="7 8">DSM 45784</strain>
    </source>
</reference>
<feature type="chain" id="PRO_5039035616" description="LamG-like jellyroll fold domain-containing protein" evidence="5">
    <location>
        <begin position="24"/>
        <end position="1155"/>
    </location>
</feature>
<evidence type="ECO:0000256" key="5">
    <source>
        <dbReference type="SAM" id="SignalP"/>
    </source>
</evidence>
<dbReference type="Proteomes" id="UP000542210">
    <property type="component" value="Unassembled WGS sequence"/>
</dbReference>
<dbReference type="EMBL" id="JACHND010000001">
    <property type="protein sequence ID" value="MBB4700481.1"/>
    <property type="molecule type" value="Genomic_DNA"/>
</dbReference>
<feature type="domain" description="LamG-like jellyroll fold" evidence="6">
    <location>
        <begin position="988"/>
        <end position="1142"/>
    </location>
</feature>
<dbReference type="CDD" id="cd00063">
    <property type="entry name" value="FN3"/>
    <property type="match status" value="1"/>
</dbReference>
<name>A0A7W7GAZ1_9ACTN</name>
<proteinExistence type="predicted"/>
<dbReference type="RefSeq" id="WP_184878744.1">
    <property type="nucleotide sequence ID" value="NZ_BOOV01000034.1"/>
</dbReference>